<evidence type="ECO:0000313" key="3">
    <source>
        <dbReference type="EMBL" id="GEK47721.1"/>
    </source>
</evidence>
<dbReference type="AlphaFoldDB" id="A0A510X9P2"/>
<evidence type="ECO:0000256" key="2">
    <source>
        <dbReference type="SAM" id="SignalP"/>
    </source>
</evidence>
<dbReference type="CDD" id="cd13665">
    <property type="entry name" value="PBP2_TRAP_Dctp3_4"/>
    <property type="match status" value="1"/>
</dbReference>
<dbReference type="GO" id="GO:0055085">
    <property type="term" value="P:transmembrane transport"/>
    <property type="evidence" value="ECO:0007669"/>
    <property type="project" value="InterPro"/>
</dbReference>
<keyword evidence="1 2" id="KW-0732">Signal</keyword>
<dbReference type="InterPro" id="IPR038404">
    <property type="entry name" value="TRAP_DctP_sf"/>
</dbReference>
<dbReference type="EMBL" id="JAEDAF010000015">
    <property type="protein sequence ID" value="MBH8581356.1"/>
    <property type="molecule type" value="Genomic_DNA"/>
</dbReference>
<name>A0A510X9P2_9GAMM</name>
<organism evidence="3 5">
    <name type="scientific">Bisbaumannia pacifica</name>
    <dbReference type="NCBI Taxonomy" id="77098"/>
    <lineage>
        <taxon>Bacteria</taxon>
        <taxon>Pseudomonadati</taxon>
        <taxon>Pseudomonadota</taxon>
        <taxon>Gammaproteobacteria</taxon>
        <taxon>Oceanospirillales</taxon>
        <taxon>Halomonadaceae</taxon>
        <taxon>Bisbaumannia</taxon>
    </lineage>
</organism>
<dbReference type="Proteomes" id="UP000651738">
    <property type="component" value="Unassembled WGS sequence"/>
</dbReference>
<dbReference type="Pfam" id="PF03480">
    <property type="entry name" value="DctP"/>
    <property type="match status" value="1"/>
</dbReference>
<dbReference type="RefSeq" id="WP_146803063.1">
    <property type="nucleotide sequence ID" value="NZ_BJUK01000020.1"/>
</dbReference>
<proteinExistence type="predicted"/>
<evidence type="ECO:0000313" key="6">
    <source>
        <dbReference type="Proteomes" id="UP000651738"/>
    </source>
</evidence>
<keyword evidence="5" id="KW-1185">Reference proteome</keyword>
<protein>
    <submittedName>
        <fullName evidence="3">ABC transporter substrate-binding protein</fullName>
    </submittedName>
    <submittedName>
        <fullName evidence="4">TRAP transporter substrate-binding protein</fullName>
    </submittedName>
</protein>
<dbReference type="InterPro" id="IPR018389">
    <property type="entry name" value="DctP_fam"/>
</dbReference>
<dbReference type="Proteomes" id="UP000321275">
    <property type="component" value="Unassembled WGS sequence"/>
</dbReference>
<evidence type="ECO:0000313" key="5">
    <source>
        <dbReference type="Proteomes" id="UP000321275"/>
    </source>
</evidence>
<reference evidence="4 6" key="2">
    <citation type="submission" date="2020-12" db="EMBL/GenBank/DDBJ databases">
        <title>Draft genome sequence of Halomonas pacifica strain CARE-V15.</title>
        <authorList>
            <person name="Vignesh N."/>
            <person name="Thabitha A."/>
            <person name="Saravanan R."/>
            <person name="Manigandan V."/>
        </authorList>
    </citation>
    <scope>NUCLEOTIDE SEQUENCE [LARGE SCALE GENOMIC DNA]</scope>
    <source>
        <strain evidence="4 6">CARE-V15</strain>
    </source>
</reference>
<evidence type="ECO:0000313" key="4">
    <source>
        <dbReference type="EMBL" id="MBH8581356.1"/>
    </source>
</evidence>
<dbReference type="EMBL" id="BJUK01000020">
    <property type="protein sequence ID" value="GEK47721.1"/>
    <property type="molecule type" value="Genomic_DNA"/>
</dbReference>
<reference evidence="3 5" key="1">
    <citation type="submission" date="2019-07" db="EMBL/GenBank/DDBJ databases">
        <title>Whole genome shotgun sequence of Halomonas pacifica NBRC 102220.</title>
        <authorList>
            <person name="Hosoyama A."/>
            <person name="Uohara A."/>
            <person name="Ohji S."/>
            <person name="Ichikawa N."/>
        </authorList>
    </citation>
    <scope>NUCLEOTIDE SEQUENCE [LARGE SCALE GENOMIC DNA]</scope>
    <source>
        <strain evidence="3 5">NBRC 102220</strain>
    </source>
</reference>
<dbReference type="OrthoDB" id="9177965at2"/>
<dbReference type="Gene3D" id="3.40.190.170">
    <property type="entry name" value="Bacterial extracellular solute-binding protein, family 7"/>
    <property type="match status" value="1"/>
</dbReference>
<feature type="signal peptide" evidence="2">
    <location>
        <begin position="1"/>
        <end position="24"/>
    </location>
</feature>
<feature type="chain" id="PRO_5021854619" evidence="2">
    <location>
        <begin position="25"/>
        <end position="356"/>
    </location>
</feature>
<accession>A0A510X9P2</accession>
<dbReference type="PANTHER" id="PTHR33376:SF15">
    <property type="entry name" value="BLL6794 PROTEIN"/>
    <property type="match status" value="1"/>
</dbReference>
<sequence>MHKKTASLMIGALAAASLSTSALAQTTITVSTWAGPNHGINTIVWPTWKAWIEEATEGRVTLDVVHDMGPPASQMEMVADGIADATWVFHGYNTGRFELTKLPEFPTFEEFSSEDASAAYWRTHQEYLAEAGEHRGVDVVAAGVHGPGWIFSREQYDSLDDLRGERIRVGGGVMGDLSTALELTGVALPPTGVYEAGSQGVIDGAMLVPEGLRSFRVAEVFPHTLRVDGGFYRGSFTIVVNPMIWDRVSEEDRAAIEAVSGERLSRLFGYMFDTVDVRGVTFAEEQGHTFTDLGDADLETLRGISDDLVESWAETVTESRGIDARAAMAYFHEQLDAAAEEEGVAALVPDTIVPAE</sequence>
<dbReference type="PANTHER" id="PTHR33376">
    <property type="match status" value="1"/>
</dbReference>
<evidence type="ECO:0000256" key="1">
    <source>
        <dbReference type="ARBA" id="ARBA00022729"/>
    </source>
</evidence>
<gene>
    <name evidence="3" type="ORF">HPA02_20040</name>
    <name evidence="4" type="ORF">I7V36_14745</name>
</gene>
<comment type="caution">
    <text evidence="3">The sequence shown here is derived from an EMBL/GenBank/DDBJ whole genome shotgun (WGS) entry which is preliminary data.</text>
</comment>